<reference evidence="9" key="1">
    <citation type="submission" date="2018-01" db="EMBL/GenBank/DDBJ databases">
        <authorList>
            <person name="Mao J.F."/>
        </authorList>
    </citation>
    <scope>NUCLEOTIDE SEQUENCE</scope>
    <source>
        <strain evidence="9">Huo1</strain>
        <tissue evidence="9">Leaf</tissue>
    </source>
</reference>
<dbReference type="PANTHER" id="PTHR11654">
    <property type="entry name" value="OLIGOPEPTIDE TRANSPORTER-RELATED"/>
    <property type="match status" value="1"/>
</dbReference>
<dbReference type="AlphaFoldDB" id="A0A8X8YFW5"/>
<evidence type="ECO:0000256" key="5">
    <source>
        <dbReference type="ARBA" id="ARBA00023136"/>
    </source>
</evidence>
<evidence type="ECO:0000256" key="3">
    <source>
        <dbReference type="ARBA" id="ARBA00022692"/>
    </source>
</evidence>
<keyword evidence="10" id="KW-1185">Reference proteome</keyword>
<evidence type="ECO:0000256" key="2">
    <source>
        <dbReference type="ARBA" id="ARBA00005982"/>
    </source>
</evidence>
<evidence type="ECO:0000256" key="8">
    <source>
        <dbReference type="SAM" id="Phobius"/>
    </source>
</evidence>
<keyword evidence="4 8" id="KW-1133">Transmembrane helix</keyword>
<dbReference type="Gene3D" id="1.20.1250.20">
    <property type="entry name" value="MFS general substrate transporter like domains"/>
    <property type="match status" value="1"/>
</dbReference>
<reference evidence="9" key="2">
    <citation type="submission" date="2020-08" db="EMBL/GenBank/DDBJ databases">
        <title>Plant Genome Project.</title>
        <authorList>
            <person name="Zhang R.-G."/>
        </authorList>
    </citation>
    <scope>NUCLEOTIDE SEQUENCE</scope>
    <source>
        <strain evidence="9">Huo1</strain>
        <tissue evidence="9">Leaf</tissue>
    </source>
</reference>
<dbReference type="InterPro" id="IPR000109">
    <property type="entry name" value="POT_fam"/>
</dbReference>
<organism evidence="9">
    <name type="scientific">Salvia splendens</name>
    <name type="common">Scarlet sage</name>
    <dbReference type="NCBI Taxonomy" id="180675"/>
    <lineage>
        <taxon>Eukaryota</taxon>
        <taxon>Viridiplantae</taxon>
        <taxon>Streptophyta</taxon>
        <taxon>Embryophyta</taxon>
        <taxon>Tracheophyta</taxon>
        <taxon>Spermatophyta</taxon>
        <taxon>Magnoliopsida</taxon>
        <taxon>eudicotyledons</taxon>
        <taxon>Gunneridae</taxon>
        <taxon>Pentapetalae</taxon>
        <taxon>asterids</taxon>
        <taxon>lamiids</taxon>
        <taxon>Lamiales</taxon>
        <taxon>Lamiaceae</taxon>
        <taxon>Nepetoideae</taxon>
        <taxon>Mentheae</taxon>
        <taxon>Salviinae</taxon>
        <taxon>Salvia</taxon>
        <taxon>Salvia subgen. Calosphace</taxon>
        <taxon>core Calosphace</taxon>
    </lineage>
</organism>
<evidence type="ECO:0008006" key="11">
    <source>
        <dbReference type="Google" id="ProtNLM"/>
    </source>
</evidence>
<sequence>MGADQFDDYEPKERLQKLSSFNWWMFSIFLGTLFSNTFLIYIQDNVGWSVGYALPTTGIAVAIMVFIAGTRYYRHKPSLGSPLTQMARVLVATVRKWGVVSPHDPKQLYELPLDEYSSAGHNRLDHTPCLRQSSRGDGFKVTVDAVTGDSNGADEADDENDPNPSSNIHTKHHACTNTHSSSSKGQR</sequence>
<name>A0A8X8YFW5_SALSN</name>
<accession>A0A8X8YFW5</accession>
<dbReference type="GO" id="GO:0022857">
    <property type="term" value="F:transmembrane transporter activity"/>
    <property type="evidence" value="ECO:0007669"/>
    <property type="project" value="InterPro"/>
</dbReference>
<protein>
    <recommendedName>
        <fullName evidence="11">Solute carrier family 15 (Peptide/histidine transporter), member 3/4</fullName>
    </recommendedName>
</protein>
<feature type="compositionally biased region" description="Polar residues" evidence="7">
    <location>
        <begin position="175"/>
        <end position="187"/>
    </location>
</feature>
<evidence type="ECO:0000256" key="4">
    <source>
        <dbReference type="ARBA" id="ARBA00022989"/>
    </source>
</evidence>
<dbReference type="EMBL" id="PNBA02000003">
    <property type="protein sequence ID" value="KAG6429091.1"/>
    <property type="molecule type" value="Genomic_DNA"/>
</dbReference>
<dbReference type="InterPro" id="IPR036259">
    <property type="entry name" value="MFS_trans_sf"/>
</dbReference>
<evidence type="ECO:0000313" key="10">
    <source>
        <dbReference type="Proteomes" id="UP000298416"/>
    </source>
</evidence>
<feature type="transmembrane region" description="Helical" evidence="8">
    <location>
        <begin position="48"/>
        <end position="69"/>
    </location>
</feature>
<comment type="similarity">
    <text evidence="6">Belongs to the major facilitator superfamily. Phosphate:H(+) symporter (TC 2.A.1.9) family.</text>
</comment>
<proteinExistence type="inferred from homology"/>
<comment type="subcellular location">
    <subcellularLocation>
        <location evidence="1">Membrane</location>
        <topology evidence="1">Multi-pass membrane protein</topology>
    </subcellularLocation>
</comment>
<evidence type="ECO:0000256" key="1">
    <source>
        <dbReference type="ARBA" id="ARBA00004141"/>
    </source>
</evidence>
<comment type="caution">
    <text evidence="9">The sequence shown here is derived from an EMBL/GenBank/DDBJ whole genome shotgun (WGS) entry which is preliminary data.</text>
</comment>
<feature type="compositionally biased region" description="Acidic residues" evidence="7">
    <location>
        <begin position="152"/>
        <end position="161"/>
    </location>
</feature>
<gene>
    <name evidence="9" type="ORF">SASPL_107130</name>
</gene>
<feature type="transmembrane region" description="Helical" evidence="8">
    <location>
        <begin position="21"/>
        <end position="42"/>
    </location>
</feature>
<feature type="region of interest" description="Disordered" evidence="7">
    <location>
        <begin position="142"/>
        <end position="187"/>
    </location>
</feature>
<comment type="similarity">
    <text evidence="2">Belongs to the major facilitator superfamily. Proton-dependent oligopeptide transporter (POT/PTR) (TC 2.A.17) family.</text>
</comment>
<dbReference type="Pfam" id="PF00854">
    <property type="entry name" value="PTR2"/>
    <property type="match status" value="1"/>
</dbReference>
<keyword evidence="5 8" id="KW-0472">Membrane</keyword>
<keyword evidence="3 8" id="KW-0812">Transmembrane</keyword>
<dbReference type="Proteomes" id="UP000298416">
    <property type="component" value="Unassembled WGS sequence"/>
</dbReference>
<evidence type="ECO:0000256" key="7">
    <source>
        <dbReference type="SAM" id="MobiDB-lite"/>
    </source>
</evidence>
<dbReference type="GO" id="GO:0016020">
    <property type="term" value="C:membrane"/>
    <property type="evidence" value="ECO:0007669"/>
    <property type="project" value="UniProtKB-SubCell"/>
</dbReference>
<evidence type="ECO:0000313" key="9">
    <source>
        <dbReference type="EMBL" id="KAG6429091.1"/>
    </source>
</evidence>
<evidence type="ECO:0000256" key="6">
    <source>
        <dbReference type="ARBA" id="ARBA00044504"/>
    </source>
</evidence>